<dbReference type="OrthoDB" id="5593786at2759"/>
<evidence type="ECO:0000313" key="1">
    <source>
        <dbReference type="EMBL" id="CAG8690382.1"/>
    </source>
</evidence>
<reference evidence="1" key="1">
    <citation type="submission" date="2021-06" db="EMBL/GenBank/DDBJ databases">
        <authorList>
            <person name="Kallberg Y."/>
            <person name="Tangrot J."/>
            <person name="Rosling A."/>
        </authorList>
    </citation>
    <scope>NUCLEOTIDE SEQUENCE</scope>
    <source>
        <strain evidence="1">UK204</strain>
    </source>
</reference>
<proteinExistence type="predicted"/>
<dbReference type="Proteomes" id="UP000789570">
    <property type="component" value="Unassembled WGS sequence"/>
</dbReference>
<evidence type="ECO:0000313" key="2">
    <source>
        <dbReference type="Proteomes" id="UP000789570"/>
    </source>
</evidence>
<name>A0A9N9ERF6_9GLOM</name>
<feature type="non-terminal residue" evidence="1">
    <location>
        <position position="55"/>
    </location>
</feature>
<accession>A0A9N9ERF6</accession>
<dbReference type="EMBL" id="CAJVPQ010006879">
    <property type="protein sequence ID" value="CAG8690382.1"/>
    <property type="molecule type" value="Genomic_DNA"/>
</dbReference>
<dbReference type="AlphaFoldDB" id="A0A9N9ERF6"/>
<comment type="caution">
    <text evidence="1">The sequence shown here is derived from an EMBL/GenBank/DDBJ whole genome shotgun (WGS) entry which is preliminary data.</text>
</comment>
<organism evidence="1 2">
    <name type="scientific">Funneliformis caledonium</name>
    <dbReference type="NCBI Taxonomy" id="1117310"/>
    <lineage>
        <taxon>Eukaryota</taxon>
        <taxon>Fungi</taxon>
        <taxon>Fungi incertae sedis</taxon>
        <taxon>Mucoromycota</taxon>
        <taxon>Glomeromycotina</taxon>
        <taxon>Glomeromycetes</taxon>
        <taxon>Glomerales</taxon>
        <taxon>Glomeraceae</taxon>
        <taxon>Funneliformis</taxon>
    </lineage>
</organism>
<protein>
    <submittedName>
        <fullName evidence="1">4869_t:CDS:1</fullName>
    </submittedName>
</protein>
<keyword evidence="2" id="KW-1185">Reference proteome</keyword>
<gene>
    <name evidence="1" type="ORF">FCALED_LOCUS12927</name>
</gene>
<sequence>SANAPIEALDDMRKNLQNILVYYLPNDIFNADEIGLYWKMEPNHILLTGSVARQK</sequence>